<proteinExistence type="predicted"/>
<sequence>IPGIDSQVLSLTGYPRNGTLRQAKKKILELFFKLPAMFLVEVTLGKSKIIVGKKYPPHFGKGQ</sequence>
<keyword evidence="2" id="KW-1185">Reference proteome</keyword>
<evidence type="ECO:0000313" key="2">
    <source>
        <dbReference type="Proteomes" id="UP001596143"/>
    </source>
</evidence>
<accession>A0ABW0U7U7</accession>
<feature type="non-terminal residue" evidence="1">
    <location>
        <position position="1"/>
    </location>
</feature>
<gene>
    <name evidence="1" type="ORF">ACFPTR_11880</name>
</gene>
<name>A0ABW0U7U7_9BACI</name>
<dbReference type="RefSeq" id="WP_377902112.1">
    <property type="nucleotide sequence ID" value="NZ_JBHSPF010000061.1"/>
</dbReference>
<dbReference type="Proteomes" id="UP001596143">
    <property type="component" value="Unassembled WGS sequence"/>
</dbReference>
<protein>
    <submittedName>
        <fullName evidence="1">Uncharacterized protein</fullName>
    </submittedName>
</protein>
<reference evidence="2" key="1">
    <citation type="journal article" date="2019" name="Int. J. Syst. Evol. Microbiol.">
        <title>The Global Catalogue of Microorganisms (GCM) 10K type strain sequencing project: providing services to taxonomists for standard genome sequencing and annotation.</title>
        <authorList>
            <consortium name="The Broad Institute Genomics Platform"/>
            <consortium name="The Broad Institute Genome Sequencing Center for Infectious Disease"/>
            <person name="Wu L."/>
            <person name="Ma J."/>
        </authorList>
    </citation>
    <scope>NUCLEOTIDE SEQUENCE [LARGE SCALE GENOMIC DNA]</scope>
    <source>
        <strain evidence="2">CGMCC 1.15790</strain>
    </source>
</reference>
<comment type="caution">
    <text evidence="1">The sequence shown here is derived from an EMBL/GenBank/DDBJ whole genome shotgun (WGS) entry which is preliminary data.</text>
</comment>
<dbReference type="EMBL" id="JBHSPF010000061">
    <property type="protein sequence ID" value="MFC5629550.1"/>
    <property type="molecule type" value="Genomic_DNA"/>
</dbReference>
<organism evidence="1 2">
    <name type="scientific">Aliibacillus thermotolerans</name>
    <dbReference type="NCBI Taxonomy" id="1834418"/>
    <lineage>
        <taxon>Bacteria</taxon>
        <taxon>Bacillati</taxon>
        <taxon>Bacillota</taxon>
        <taxon>Bacilli</taxon>
        <taxon>Bacillales</taxon>
        <taxon>Bacillaceae</taxon>
        <taxon>Aliibacillus</taxon>
    </lineage>
</organism>
<evidence type="ECO:0000313" key="1">
    <source>
        <dbReference type="EMBL" id="MFC5629550.1"/>
    </source>
</evidence>